<dbReference type="InterPro" id="IPR036939">
    <property type="entry name" value="Cu2_ascorb_mOase_N_sf"/>
</dbReference>
<dbReference type="InterPro" id="IPR045266">
    <property type="entry name" value="DOH_DOMON"/>
</dbReference>
<evidence type="ECO:0000313" key="14">
    <source>
        <dbReference type="EMBL" id="KAL3871758.1"/>
    </source>
</evidence>
<evidence type="ECO:0000256" key="1">
    <source>
        <dbReference type="ARBA" id="ARBA00001973"/>
    </source>
</evidence>
<dbReference type="AlphaFoldDB" id="A0ABD3WEX2"/>
<dbReference type="SMART" id="SM00664">
    <property type="entry name" value="DoH"/>
    <property type="match status" value="1"/>
</dbReference>
<dbReference type="GO" id="GO:0004497">
    <property type="term" value="F:monooxygenase activity"/>
    <property type="evidence" value="ECO:0007669"/>
    <property type="project" value="UniProtKB-KW"/>
</dbReference>
<feature type="domain" description="DOMON" evidence="13">
    <location>
        <begin position="40"/>
        <end position="154"/>
    </location>
</feature>
<dbReference type="EMBL" id="JBJQND010000007">
    <property type="protein sequence ID" value="KAL3871758.1"/>
    <property type="molecule type" value="Genomic_DNA"/>
</dbReference>
<dbReference type="PANTHER" id="PTHR10157:SF23">
    <property type="entry name" value="MOXD1 HOMOLOG 1"/>
    <property type="match status" value="1"/>
</dbReference>
<dbReference type="InterPro" id="IPR000323">
    <property type="entry name" value="Cu2_ascorb_mOase_N"/>
</dbReference>
<organism evidence="14 15">
    <name type="scientific">Sinanodonta woodiana</name>
    <name type="common">Chinese pond mussel</name>
    <name type="synonym">Anodonta woodiana</name>
    <dbReference type="NCBI Taxonomy" id="1069815"/>
    <lineage>
        <taxon>Eukaryota</taxon>
        <taxon>Metazoa</taxon>
        <taxon>Spiralia</taxon>
        <taxon>Lophotrochozoa</taxon>
        <taxon>Mollusca</taxon>
        <taxon>Bivalvia</taxon>
        <taxon>Autobranchia</taxon>
        <taxon>Heteroconchia</taxon>
        <taxon>Palaeoheterodonta</taxon>
        <taxon>Unionida</taxon>
        <taxon>Unionoidea</taxon>
        <taxon>Unionidae</taxon>
        <taxon>Unioninae</taxon>
        <taxon>Sinanodonta</taxon>
    </lineage>
</organism>
<dbReference type="Gene3D" id="2.60.40.1210">
    <property type="entry name" value="Cellobiose dehydrogenase, cytochrome domain"/>
    <property type="match status" value="1"/>
</dbReference>
<evidence type="ECO:0000256" key="7">
    <source>
        <dbReference type="ARBA" id="ARBA00023008"/>
    </source>
</evidence>
<evidence type="ECO:0000256" key="2">
    <source>
        <dbReference type="ARBA" id="ARBA00004370"/>
    </source>
</evidence>
<dbReference type="InterPro" id="IPR005018">
    <property type="entry name" value="DOMON_domain"/>
</dbReference>
<feature type="signal peptide" evidence="12">
    <location>
        <begin position="1"/>
        <end position="20"/>
    </location>
</feature>
<keyword evidence="8" id="KW-0503">Monooxygenase</keyword>
<dbReference type="GO" id="GO:0046872">
    <property type="term" value="F:metal ion binding"/>
    <property type="evidence" value="ECO:0007669"/>
    <property type="project" value="UniProtKB-KW"/>
</dbReference>
<keyword evidence="6" id="KW-0560">Oxidoreductase</keyword>
<dbReference type="Pfam" id="PF03712">
    <property type="entry name" value="Cu2_monoox_C"/>
    <property type="match status" value="1"/>
</dbReference>
<dbReference type="InterPro" id="IPR024548">
    <property type="entry name" value="Cu2_monoox_C"/>
</dbReference>
<evidence type="ECO:0000313" key="15">
    <source>
        <dbReference type="Proteomes" id="UP001634394"/>
    </source>
</evidence>
<keyword evidence="7" id="KW-0186">Copper</keyword>
<evidence type="ECO:0000256" key="5">
    <source>
        <dbReference type="ARBA" id="ARBA00022729"/>
    </source>
</evidence>
<dbReference type="Gene3D" id="2.60.120.230">
    <property type="match status" value="1"/>
</dbReference>
<evidence type="ECO:0000259" key="13">
    <source>
        <dbReference type="PROSITE" id="PS50836"/>
    </source>
</evidence>
<keyword evidence="4" id="KW-0479">Metal-binding</keyword>
<dbReference type="GO" id="GO:0016020">
    <property type="term" value="C:membrane"/>
    <property type="evidence" value="ECO:0007669"/>
    <property type="project" value="UniProtKB-SubCell"/>
</dbReference>
<dbReference type="SUPFAM" id="SSF49344">
    <property type="entry name" value="CBD9-like"/>
    <property type="match status" value="1"/>
</dbReference>
<gene>
    <name evidence="14" type="ORF">ACJMK2_039736</name>
</gene>
<evidence type="ECO:0000256" key="10">
    <source>
        <dbReference type="ARBA" id="ARBA00023157"/>
    </source>
</evidence>
<dbReference type="Pfam" id="PF01082">
    <property type="entry name" value="Cu2_monooxygen"/>
    <property type="match status" value="1"/>
</dbReference>
<dbReference type="Pfam" id="PF03351">
    <property type="entry name" value="DOMON"/>
    <property type="match status" value="1"/>
</dbReference>
<comment type="cofactor">
    <cofactor evidence="1">
        <name>Cu(2+)</name>
        <dbReference type="ChEBI" id="CHEBI:29036"/>
    </cofactor>
</comment>
<protein>
    <recommendedName>
        <fullName evidence="13">DOMON domain-containing protein</fullName>
    </recommendedName>
</protein>
<dbReference type="InterPro" id="IPR008977">
    <property type="entry name" value="PHM/PNGase_F_dom_sf"/>
</dbReference>
<dbReference type="InterPro" id="IPR014784">
    <property type="entry name" value="Cu2_ascorb_mOase-like_C"/>
</dbReference>
<accession>A0ABD3WEX2</accession>
<dbReference type="FunFam" id="2.60.40.1210:FF:000001">
    <property type="entry name" value="Monooxygenase, DBH-like 1, like"/>
    <property type="match status" value="1"/>
</dbReference>
<keyword evidence="9" id="KW-0472">Membrane</keyword>
<evidence type="ECO:0000256" key="9">
    <source>
        <dbReference type="ARBA" id="ARBA00023136"/>
    </source>
</evidence>
<dbReference type="PRINTS" id="PR00767">
    <property type="entry name" value="DBMONOXGNASE"/>
</dbReference>
<name>A0ABD3WEX2_SINWO</name>
<dbReference type="FunFam" id="2.60.120.230:FF:000001">
    <property type="entry name" value="Monooxygenase, DBH-like 1"/>
    <property type="match status" value="1"/>
</dbReference>
<sequence>MSRSLLITFFTLLFVTVTSGQIRITNTENFNYSAQMDNNGNYLLFWKFNDTHITFEVHVKTYGYVGFGLSDNGNMYPADVVVGWVKNGIAHLKDYHTTMHAAPVVDKQQDWFLIRGEETDFGTVLEFVRKLDTCDKAEDKKIDDGTIRLIYSYHPSDPASESLMYHGPEHRGTKSLSLLSVSSAASLSRYSADHGNIQMYDFLNGNFLIPTANTFYRCRGFRMPNIGGKRHLIKVEPIITPGNEKHVHHILIYRCKGIDPKFDGISYNCYDEIPKEMNPCYDVIIAWAIGGKSFYYPEHLGVSVGAPDDPDFYIMETHYDNPLQKSGMIDDSGMRMTMTKNLRPNEADIMVLGHVENWSQITPPFESAFFTRGYCPSQCIDHALQNLTEIKVFGIFQHAHLLGRAITTRRFQNGTELPPLATDPGYDFNFQEIRLLKNEIAIKHGESFMVECTYDSTARTTPTLGGPSTRDEMCLSYLLYYPKVELKYCQSSPSYDSISNDQTYIRSLIHTYNWTSPDTRETFKRKLHESSIIHYCRGDHMVPTILSYVHCITIYTPCSMSPIQCIY</sequence>
<dbReference type="CDD" id="cd09631">
    <property type="entry name" value="DOMON_DOH"/>
    <property type="match status" value="1"/>
</dbReference>
<dbReference type="Gene3D" id="2.60.120.310">
    <property type="entry name" value="Copper type II, ascorbate-dependent monooxygenase, N-terminal domain"/>
    <property type="match status" value="1"/>
</dbReference>
<comment type="caution">
    <text evidence="14">The sequence shown here is derived from an EMBL/GenBank/DDBJ whole genome shotgun (WGS) entry which is preliminary data.</text>
</comment>
<dbReference type="PROSITE" id="PS50836">
    <property type="entry name" value="DOMON"/>
    <property type="match status" value="1"/>
</dbReference>
<dbReference type="PANTHER" id="PTHR10157">
    <property type="entry name" value="DOPAMINE BETA HYDROXYLASE RELATED"/>
    <property type="match status" value="1"/>
</dbReference>
<proteinExistence type="inferred from homology"/>
<keyword evidence="10" id="KW-1015">Disulfide bond</keyword>
<comment type="subcellular location">
    <subcellularLocation>
        <location evidence="2">Membrane</location>
    </subcellularLocation>
</comment>
<dbReference type="SUPFAM" id="SSF49742">
    <property type="entry name" value="PHM/PNGase F"/>
    <property type="match status" value="2"/>
</dbReference>
<reference evidence="14 15" key="1">
    <citation type="submission" date="2024-11" db="EMBL/GenBank/DDBJ databases">
        <title>Chromosome-level genome assembly of the freshwater bivalve Anodonta woodiana.</title>
        <authorList>
            <person name="Chen X."/>
        </authorList>
    </citation>
    <scope>NUCLEOTIDE SEQUENCE [LARGE SCALE GENOMIC DNA]</scope>
    <source>
        <strain evidence="14">MN2024</strain>
        <tissue evidence="14">Gills</tissue>
    </source>
</reference>
<keyword evidence="15" id="KW-1185">Reference proteome</keyword>
<evidence type="ECO:0000256" key="3">
    <source>
        <dbReference type="ARBA" id="ARBA00010676"/>
    </source>
</evidence>
<keyword evidence="5 12" id="KW-0732">Signal</keyword>
<evidence type="ECO:0000256" key="4">
    <source>
        <dbReference type="ARBA" id="ARBA00022723"/>
    </source>
</evidence>
<feature type="chain" id="PRO_5044803517" description="DOMON domain-containing protein" evidence="12">
    <location>
        <begin position="21"/>
        <end position="567"/>
    </location>
</feature>
<keyword evidence="11" id="KW-0325">Glycoprotein</keyword>
<dbReference type="Proteomes" id="UP001634394">
    <property type="component" value="Unassembled WGS sequence"/>
</dbReference>
<dbReference type="InterPro" id="IPR000945">
    <property type="entry name" value="DBH-like"/>
</dbReference>
<comment type="similarity">
    <text evidence="3">Belongs to the copper type II ascorbate-dependent monooxygenase family.</text>
</comment>
<dbReference type="FunFam" id="2.60.120.310:FF:000004">
    <property type="entry name" value="DBH-like monooxygenase protein 1"/>
    <property type="match status" value="1"/>
</dbReference>
<evidence type="ECO:0000256" key="8">
    <source>
        <dbReference type="ARBA" id="ARBA00023033"/>
    </source>
</evidence>
<evidence type="ECO:0000256" key="6">
    <source>
        <dbReference type="ARBA" id="ARBA00023002"/>
    </source>
</evidence>
<evidence type="ECO:0000256" key="12">
    <source>
        <dbReference type="SAM" id="SignalP"/>
    </source>
</evidence>
<evidence type="ECO:0000256" key="11">
    <source>
        <dbReference type="ARBA" id="ARBA00023180"/>
    </source>
</evidence>
<dbReference type="InterPro" id="IPR028460">
    <property type="entry name" value="Tbh/DBH"/>
</dbReference>